<name>A0A6J7N3Z7_9ZZZZ</name>
<feature type="transmembrane region" description="Helical" evidence="1">
    <location>
        <begin position="209"/>
        <end position="233"/>
    </location>
</feature>
<feature type="transmembrane region" description="Helical" evidence="1">
    <location>
        <begin position="34"/>
        <end position="56"/>
    </location>
</feature>
<protein>
    <submittedName>
        <fullName evidence="2">Unannotated protein</fullName>
    </submittedName>
</protein>
<accession>A0A6J7N3Z7</accession>
<keyword evidence="1" id="KW-0812">Transmembrane</keyword>
<sequence>MSAIEPVQAASPSFSVGGAIGFGWRKTWKNFWRLLLVVIVFTVINSVVASIGGVGVDPSFDPTNPDTFTPDQILNTGNEVLFLVGTVLQVLVSYFLALGIIRLALAVTNGEKVSVGKLFSFNGYGRYLLSSIIVGIIVTLGLAIAIVPGIALAASTDAVIWAAIGLLLGIVIAIVLTLGFSLYGYAIIADDARGVSSLGRSWKLVKPHFGGLFGLFILLAVIYIGLLIAAIFLGVLMLVIGLLITLPMFAVVSFGLSSLSIAYAYRTLAGQPVAS</sequence>
<feature type="transmembrane region" description="Helical" evidence="1">
    <location>
        <begin position="160"/>
        <end position="188"/>
    </location>
</feature>
<dbReference type="AlphaFoldDB" id="A0A6J7N3Z7"/>
<proteinExistence type="predicted"/>
<feature type="transmembrane region" description="Helical" evidence="1">
    <location>
        <begin position="80"/>
        <end position="106"/>
    </location>
</feature>
<evidence type="ECO:0000256" key="1">
    <source>
        <dbReference type="SAM" id="Phobius"/>
    </source>
</evidence>
<dbReference type="EMBL" id="CAFBOM010000090">
    <property type="protein sequence ID" value="CAB4984814.1"/>
    <property type="molecule type" value="Genomic_DNA"/>
</dbReference>
<evidence type="ECO:0000313" key="2">
    <source>
        <dbReference type="EMBL" id="CAB4984814.1"/>
    </source>
</evidence>
<feature type="transmembrane region" description="Helical" evidence="1">
    <location>
        <begin position="127"/>
        <end position="154"/>
    </location>
</feature>
<gene>
    <name evidence="2" type="ORF">UFOPK3957_00660</name>
</gene>
<organism evidence="2">
    <name type="scientific">freshwater metagenome</name>
    <dbReference type="NCBI Taxonomy" id="449393"/>
    <lineage>
        <taxon>unclassified sequences</taxon>
        <taxon>metagenomes</taxon>
        <taxon>ecological metagenomes</taxon>
    </lineage>
</organism>
<keyword evidence="1" id="KW-0472">Membrane</keyword>
<keyword evidence="1" id="KW-1133">Transmembrane helix</keyword>
<feature type="transmembrane region" description="Helical" evidence="1">
    <location>
        <begin position="239"/>
        <end position="265"/>
    </location>
</feature>
<reference evidence="2" key="1">
    <citation type="submission" date="2020-05" db="EMBL/GenBank/DDBJ databases">
        <authorList>
            <person name="Chiriac C."/>
            <person name="Salcher M."/>
            <person name="Ghai R."/>
            <person name="Kavagutti S V."/>
        </authorList>
    </citation>
    <scope>NUCLEOTIDE SEQUENCE</scope>
</reference>